<keyword evidence="2" id="KW-1185">Reference proteome</keyword>
<reference evidence="1 2" key="1">
    <citation type="journal article" date="2018" name="Mol. Biol. Evol.">
        <title>Broad Genomic Sampling Reveals a Smut Pathogenic Ancestry of the Fungal Clade Ustilaginomycotina.</title>
        <authorList>
            <person name="Kijpornyongpan T."/>
            <person name="Mondo S.J."/>
            <person name="Barry K."/>
            <person name="Sandor L."/>
            <person name="Lee J."/>
            <person name="Lipzen A."/>
            <person name="Pangilinan J."/>
            <person name="LaButti K."/>
            <person name="Hainaut M."/>
            <person name="Henrissat B."/>
            <person name="Grigoriev I.V."/>
            <person name="Spatafora J.W."/>
            <person name="Aime M.C."/>
        </authorList>
    </citation>
    <scope>NUCLEOTIDE SEQUENCE [LARGE SCALE GENOMIC DNA]</scope>
    <source>
        <strain evidence="1 2">SA 807</strain>
    </source>
</reference>
<evidence type="ECO:0000313" key="2">
    <source>
        <dbReference type="Proteomes" id="UP000245626"/>
    </source>
</evidence>
<dbReference type="EMBL" id="KZ819789">
    <property type="protein sequence ID" value="PWN52236.1"/>
    <property type="molecule type" value="Genomic_DNA"/>
</dbReference>
<dbReference type="Proteomes" id="UP000245626">
    <property type="component" value="Unassembled WGS sequence"/>
</dbReference>
<organism evidence="1 2">
    <name type="scientific">Violaceomyces palustris</name>
    <dbReference type="NCBI Taxonomy" id="1673888"/>
    <lineage>
        <taxon>Eukaryota</taxon>
        <taxon>Fungi</taxon>
        <taxon>Dikarya</taxon>
        <taxon>Basidiomycota</taxon>
        <taxon>Ustilaginomycotina</taxon>
        <taxon>Ustilaginomycetes</taxon>
        <taxon>Violaceomycetales</taxon>
        <taxon>Violaceomycetaceae</taxon>
        <taxon>Violaceomyces</taxon>
    </lineage>
</organism>
<evidence type="ECO:0000313" key="1">
    <source>
        <dbReference type="EMBL" id="PWN52236.1"/>
    </source>
</evidence>
<name>A0ACD0P2I5_9BASI</name>
<proteinExistence type="predicted"/>
<protein>
    <submittedName>
        <fullName evidence="1">Cyclophilin-like protein</fullName>
    </submittedName>
</protein>
<sequence>MANQYVTEPPTDGKILLITSKGDVEVELWSKEAPKACRNIISLALEGYYDNCIFHRIVPGFCIQTGDPTGTGRGGESVYGHPFEDEPHQRIKFNRRGMVAMANSGEPGTNDSQFFITLEMTPELQGRHTIFGKVVGPTIYNVLSIADVELMEDDPERPVYPPKLLQVKVLINPFDDIVPRITREERLEQEKARREAAQRRVDGRDKKKVKKNTALLSFGEAEEGGLSSLTGPKSSHDLLENDKKLSRQVAVQVQEPSTGETKKRGQTRKNGADLGTDKRGETGATRDEQDTWEMLSKFQNKMRSGDSGSKRDQTSRDDGSKLKNEVEDVEEEEAKEYGASDDDLEDWRNHRLDAGGIPISSKDGKFSVEDYEVLDPRQADKLPKEEKVREGKRGRDWVEERDWGRSSSKKGGGGGGHRRRKWDR</sequence>
<accession>A0ACD0P2I5</accession>
<gene>
    <name evidence="1" type="ORF">IE53DRAFT_312496</name>
</gene>